<evidence type="ECO:0000313" key="2">
    <source>
        <dbReference type="EMBL" id="GEO21749.1"/>
    </source>
</evidence>
<keyword evidence="1" id="KW-0732">Signal</keyword>
<comment type="caution">
    <text evidence="2">The sequence shown here is derived from an EMBL/GenBank/DDBJ whole genome shotgun (WGS) entry which is preliminary data.</text>
</comment>
<sequence length="341" mass="38522">MKKYLMSLILIALVQVAFAAPIMPDDKPLNDSIIVEFGQSGKMVFVIDNPDDFERLKNMDINQIIKELDLPTSTKDGELTVVEIKQKDGHREIVTIYEDIDETEVTVGRYKVIVDETGNRTKVKLITGPKKEKDPDFRTYINTDIGINTLFENGNIPGDGNAYSPKGWGSWNIGWNWMASQKLSKGRYWDFGLGLSWYNFKLDNPNYQILGTEDGVAFVNRTDVNGFKSKVSASYLNVLTMYRLDFGKLNDSGRDGLRVAIGPYAGYRLGGRSKFVYRELGGSGRKKDKTSAGSYLNNVRFGIRGEIGFRSITFFSTYDFNPLFQQPLNPNLHPFSFGLVF</sequence>
<keyword evidence="3" id="KW-1185">Reference proteome</keyword>
<gene>
    <name evidence="2" type="ORF">CQA01_22830</name>
</gene>
<evidence type="ECO:0000256" key="1">
    <source>
        <dbReference type="SAM" id="SignalP"/>
    </source>
</evidence>
<dbReference type="Proteomes" id="UP000321301">
    <property type="component" value="Unassembled WGS sequence"/>
</dbReference>
<name>A0A512CC19_9BACT</name>
<dbReference type="RefSeq" id="WP_146947788.1">
    <property type="nucleotide sequence ID" value="NZ_BJYV01000009.1"/>
</dbReference>
<organism evidence="2 3">
    <name type="scientific">Cyclobacterium qasimii</name>
    <dbReference type="NCBI Taxonomy" id="1350429"/>
    <lineage>
        <taxon>Bacteria</taxon>
        <taxon>Pseudomonadati</taxon>
        <taxon>Bacteroidota</taxon>
        <taxon>Cytophagia</taxon>
        <taxon>Cytophagales</taxon>
        <taxon>Cyclobacteriaceae</taxon>
        <taxon>Cyclobacterium</taxon>
    </lineage>
</organism>
<dbReference type="AlphaFoldDB" id="A0A512CC19"/>
<feature type="signal peptide" evidence="1">
    <location>
        <begin position="1"/>
        <end position="19"/>
    </location>
</feature>
<feature type="chain" id="PRO_5022239031" evidence="1">
    <location>
        <begin position="20"/>
        <end position="341"/>
    </location>
</feature>
<protein>
    <submittedName>
        <fullName evidence="2">Uncharacterized protein</fullName>
    </submittedName>
</protein>
<dbReference type="EMBL" id="BJYV01000009">
    <property type="protein sequence ID" value="GEO21749.1"/>
    <property type="molecule type" value="Genomic_DNA"/>
</dbReference>
<reference evidence="2 3" key="1">
    <citation type="submission" date="2019-07" db="EMBL/GenBank/DDBJ databases">
        <title>Whole genome shotgun sequence of Cyclobacterium qasimii NBRC 106168.</title>
        <authorList>
            <person name="Hosoyama A."/>
            <person name="Uohara A."/>
            <person name="Ohji S."/>
            <person name="Ichikawa N."/>
        </authorList>
    </citation>
    <scope>NUCLEOTIDE SEQUENCE [LARGE SCALE GENOMIC DNA]</scope>
    <source>
        <strain evidence="2 3">NBRC 106168</strain>
    </source>
</reference>
<accession>A0A512CC19</accession>
<proteinExistence type="predicted"/>
<evidence type="ECO:0000313" key="3">
    <source>
        <dbReference type="Proteomes" id="UP000321301"/>
    </source>
</evidence>